<proteinExistence type="predicted"/>
<reference evidence="1 2" key="1">
    <citation type="submission" date="2019-10" db="EMBL/GenBank/DDBJ databases">
        <title>Cognatihalovulum marinum gen. nov. sp. nov., a new member of the family Rhodobacteraceae isolated from deep seawater of the Northwest Indian Ocean.</title>
        <authorList>
            <person name="Ruan C."/>
            <person name="Wang J."/>
            <person name="Zheng X."/>
            <person name="Song L."/>
            <person name="Zhu Y."/>
            <person name="Huang Y."/>
            <person name="Lu Z."/>
            <person name="Du W."/>
            <person name="Huang L."/>
            <person name="Dai X."/>
        </authorList>
    </citation>
    <scope>NUCLEOTIDE SEQUENCE [LARGE SCALE GENOMIC DNA]</scope>
    <source>
        <strain evidence="1 2">2CG4</strain>
    </source>
</reference>
<dbReference type="AlphaFoldDB" id="A0A6L5Z100"/>
<name>A0A6L5Z100_9RHOB</name>
<dbReference type="EMBL" id="WIND01000005">
    <property type="protein sequence ID" value="MSU89762.1"/>
    <property type="molecule type" value="Genomic_DNA"/>
</dbReference>
<dbReference type="Proteomes" id="UP000474957">
    <property type="component" value="Unassembled WGS sequence"/>
</dbReference>
<evidence type="ECO:0000313" key="2">
    <source>
        <dbReference type="Proteomes" id="UP000474957"/>
    </source>
</evidence>
<evidence type="ECO:0000313" key="1">
    <source>
        <dbReference type="EMBL" id="MSU89762.1"/>
    </source>
</evidence>
<dbReference type="PANTHER" id="PTHR35175">
    <property type="entry name" value="DUF1289 DOMAIN-CONTAINING PROTEIN"/>
    <property type="match status" value="1"/>
</dbReference>
<dbReference type="RefSeq" id="WP_154446249.1">
    <property type="nucleotide sequence ID" value="NZ_WIND01000005.1"/>
</dbReference>
<dbReference type="PANTHER" id="PTHR35175:SF2">
    <property type="entry name" value="DUF1289 DOMAIN-CONTAINING PROTEIN"/>
    <property type="match status" value="1"/>
</dbReference>
<accession>A0A6L5Z100</accession>
<organism evidence="1 2">
    <name type="scientific">Halovulum marinum</name>
    <dbReference type="NCBI Taxonomy" id="2662447"/>
    <lineage>
        <taxon>Bacteria</taxon>
        <taxon>Pseudomonadati</taxon>
        <taxon>Pseudomonadota</taxon>
        <taxon>Alphaproteobacteria</taxon>
        <taxon>Rhodobacterales</taxon>
        <taxon>Paracoccaceae</taxon>
        <taxon>Halovulum</taxon>
    </lineage>
</organism>
<gene>
    <name evidence="1" type="ORF">GE300_09045</name>
</gene>
<protein>
    <submittedName>
        <fullName evidence="1">DUF1289 domain-containing protein</fullName>
    </submittedName>
</protein>
<dbReference type="Pfam" id="PF06945">
    <property type="entry name" value="DUF1289"/>
    <property type="match status" value="1"/>
</dbReference>
<keyword evidence="2" id="KW-1185">Reference proteome</keyword>
<dbReference type="InterPro" id="IPR010710">
    <property type="entry name" value="DUF1289"/>
</dbReference>
<sequence>MSGARDGIESPCVNICMLHPETRLCIGCARTGDEIARWSAMTPDERRAVLAALPDRQAAPTTRRGGRAARR</sequence>
<comment type="caution">
    <text evidence="1">The sequence shown here is derived from an EMBL/GenBank/DDBJ whole genome shotgun (WGS) entry which is preliminary data.</text>
</comment>